<keyword evidence="6 7" id="KW-0998">Cell outer membrane</keyword>
<dbReference type="KEGG" id="fek:C1H87_18550"/>
<dbReference type="InterPro" id="IPR039426">
    <property type="entry name" value="TonB-dep_rcpt-like"/>
</dbReference>
<dbReference type="SUPFAM" id="SSF56935">
    <property type="entry name" value="Porins"/>
    <property type="match status" value="1"/>
</dbReference>
<proteinExistence type="inferred from homology"/>
<dbReference type="InterPro" id="IPR023996">
    <property type="entry name" value="TonB-dep_OMP_SusC/RagA"/>
</dbReference>
<dbReference type="NCBIfam" id="TIGR04056">
    <property type="entry name" value="OMP_RagA_SusC"/>
    <property type="match status" value="1"/>
</dbReference>
<evidence type="ECO:0000256" key="7">
    <source>
        <dbReference type="PROSITE-ProRule" id="PRU01360"/>
    </source>
</evidence>
<keyword evidence="11" id="KW-1185">Reference proteome</keyword>
<dbReference type="InterPro" id="IPR036942">
    <property type="entry name" value="Beta-barrel_TonB_sf"/>
</dbReference>
<comment type="subcellular location">
    <subcellularLocation>
        <location evidence="1 7">Cell outer membrane</location>
        <topology evidence="1 7">Multi-pass membrane protein</topology>
    </subcellularLocation>
</comment>
<dbReference type="Pfam" id="PF13715">
    <property type="entry name" value="CarbopepD_reg_2"/>
    <property type="match status" value="1"/>
</dbReference>
<evidence type="ECO:0000256" key="3">
    <source>
        <dbReference type="ARBA" id="ARBA00022452"/>
    </source>
</evidence>
<evidence type="ECO:0000313" key="11">
    <source>
        <dbReference type="Proteomes" id="UP000235826"/>
    </source>
</evidence>
<protein>
    <recommendedName>
        <fullName evidence="9">TonB-dependent receptor plug domain-containing protein</fullName>
    </recommendedName>
</protein>
<name>A0A2K9PU70_9FLAO</name>
<evidence type="ECO:0000256" key="5">
    <source>
        <dbReference type="ARBA" id="ARBA00023136"/>
    </source>
</evidence>
<dbReference type="Pfam" id="PF07715">
    <property type="entry name" value="Plug"/>
    <property type="match status" value="1"/>
</dbReference>
<gene>
    <name evidence="10" type="ORF">C1H87_18550</name>
</gene>
<dbReference type="InterPro" id="IPR008969">
    <property type="entry name" value="CarboxyPept-like_regulatory"/>
</dbReference>
<dbReference type="EMBL" id="CP025791">
    <property type="protein sequence ID" value="AUP80602.1"/>
    <property type="molecule type" value="Genomic_DNA"/>
</dbReference>
<keyword evidence="5 7" id="KW-0472">Membrane</keyword>
<evidence type="ECO:0000313" key="10">
    <source>
        <dbReference type="EMBL" id="AUP80602.1"/>
    </source>
</evidence>
<keyword evidence="4 7" id="KW-0812">Transmembrane</keyword>
<dbReference type="InterPro" id="IPR023997">
    <property type="entry name" value="TonB-dep_OMP_SusC/RagA_CS"/>
</dbReference>
<keyword evidence="3 7" id="KW-1134">Transmembrane beta strand</keyword>
<feature type="signal peptide" evidence="8">
    <location>
        <begin position="1"/>
        <end position="34"/>
    </location>
</feature>
<feature type="chain" id="PRO_5014636299" description="TonB-dependent receptor plug domain-containing protein" evidence="8">
    <location>
        <begin position="35"/>
        <end position="1200"/>
    </location>
</feature>
<dbReference type="InterPro" id="IPR037066">
    <property type="entry name" value="Plug_dom_sf"/>
</dbReference>
<evidence type="ECO:0000256" key="6">
    <source>
        <dbReference type="ARBA" id="ARBA00023237"/>
    </source>
</evidence>
<dbReference type="Gene3D" id="2.40.170.20">
    <property type="entry name" value="TonB-dependent receptor, beta-barrel domain"/>
    <property type="match status" value="1"/>
</dbReference>
<dbReference type="AlphaFoldDB" id="A0A2K9PU70"/>
<dbReference type="InterPro" id="IPR012910">
    <property type="entry name" value="Plug_dom"/>
</dbReference>
<dbReference type="GO" id="GO:0009279">
    <property type="term" value="C:cell outer membrane"/>
    <property type="evidence" value="ECO:0007669"/>
    <property type="project" value="UniProtKB-SubCell"/>
</dbReference>
<accession>A0A2K9PU70</accession>
<evidence type="ECO:0000256" key="2">
    <source>
        <dbReference type="ARBA" id="ARBA00022448"/>
    </source>
</evidence>
<evidence type="ECO:0000256" key="4">
    <source>
        <dbReference type="ARBA" id="ARBA00022692"/>
    </source>
</evidence>
<keyword evidence="8" id="KW-0732">Signal</keyword>
<reference evidence="10 11" key="1">
    <citation type="submission" date="2018-01" db="EMBL/GenBank/DDBJ databases">
        <title>Complete genome sequence of Flavivirga eckloniae ECD14 isolated from seaweed Ecklonia cava.</title>
        <authorList>
            <person name="Lee J.H."/>
            <person name="Baik K.S."/>
            <person name="Seong C.N."/>
        </authorList>
    </citation>
    <scope>NUCLEOTIDE SEQUENCE [LARGE SCALE GENOMIC DNA]</scope>
    <source>
        <strain evidence="10 11">ECD14</strain>
    </source>
</reference>
<dbReference type="NCBIfam" id="TIGR04057">
    <property type="entry name" value="SusC_RagA_signa"/>
    <property type="match status" value="1"/>
</dbReference>
<sequence>MEIKLTNVFFSIGKRLLKTIMKTFILLVCTSVFAMSPGSTFSQEKVTIDADKKVSVDEVFRIIDQQTNYAFIYQKGIFNNLPKVQLRKGVIRINKLLEQTLSKDDYVVIIGANNNIIVKRKFKIQTQKISGKVTDEFGDALIGVSVFVKGTNRGTATDFDGLYEINADENEVLVFSYLGYLDKELTIGQDVIYDVKMKTSSLELDTIEIVSTGYQTLPKERSTGSFERVNEKTLDLKVNQNIFAKIEGEVAGVTTDSDGNFIVRGLSSISANTNPLVVVDGFPIEQDFSSINPNDVASITILKDAAAASIWGIRATNGVIVIVTKKGSRNGKLKINASLNTSITPEADLFDARLGDPATQVAYQTAWFNRSNPTSGFYNVNQLFNPNDFQTGALPVINPVGETLLRQLRGDITASEAQTRLQNLSNTDNRREFLNLIHRPAIWNQYNFSASGGTEIYNFRSSISYNKNQKETIGTDRSQFVINFTNSFNISSKLTGRASVNFSQTKENFANGTINAGLSPLRNIGNIDDDFLSGSSYDPVSFLNNVPITSRILDNNGNYVPMPFGLSAYSAEASQYLLDQGYSYGSTYNIKQELDNANNTSRQTALRLQTGLNYKILEGLDFDASYQYEWSHLRLRDLHNETSFYTRTRVNNLTEVDLSSGSPIVGTKAIPDGGILDLFGRVEKSHTFRSQLNYNKTFSDNKHRVAAIAGYEVRKTILDQNSDRKYGFNEQSLVSSPPNVGQVNPTIQFGSLDRQVPDRSSIYFEENRFISYYANASYTYDNTYTLSASTRLDDTNLFGASDKYKNIPLYSLGLKWNITNNFFVNNETINSLQFRATYGTNGNVDRTTSPFLIINNFIGFPPFNGPSSTITSLPNPELRLEKTRALNLGLDYTLFNNTVKGSIEYYIKDSEDLLAVTSVNPTLGVAGSLINNGTLRNEGIDANLSLKVINTDNFKYTTTGNFSINTNTLKKVDVVSNDLFDYLLGEVAVPGASLRTLYSYNFGGLDRNGAPQFVTNDGRILDARAFIDDSEDLIEEASVIPKYYGSWINNFEYKNLYLRTLTSFKAGHIFRFGNTYIPSARALSNVPADFANRWQNPGDENITNIPAFPEDESNSSLLGYQQYQFSDELVDTAAHIRLSQVSLGYNFKEAILNKLGMSTLSIGLQADNIAVWNFNKWDVDPESSFIPRRATYTFNISASF</sequence>
<feature type="domain" description="TonB-dependent receptor plug" evidence="9">
    <location>
        <begin position="219"/>
        <end position="319"/>
    </location>
</feature>
<keyword evidence="2 7" id="KW-0813">Transport</keyword>
<dbReference type="Proteomes" id="UP000235826">
    <property type="component" value="Chromosome"/>
</dbReference>
<dbReference type="Gene3D" id="2.60.40.1120">
    <property type="entry name" value="Carboxypeptidase-like, regulatory domain"/>
    <property type="match status" value="1"/>
</dbReference>
<dbReference type="Gene3D" id="2.170.130.10">
    <property type="entry name" value="TonB-dependent receptor, plug domain"/>
    <property type="match status" value="1"/>
</dbReference>
<evidence type="ECO:0000256" key="8">
    <source>
        <dbReference type="SAM" id="SignalP"/>
    </source>
</evidence>
<dbReference type="SUPFAM" id="SSF49464">
    <property type="entry name" value="Carboxypeptidase regulatory domain-like"/>
    <property type="match status" value="1"/>
</dbReference>
<dbReference type="PROSITE" id="PS52016">
    <property type="entry name" value="TONB_DEPENDENT_REC_3"/>
    <property type="match status" value="1"/>
</dbReference>
<evidence type="ECO:0000259" key="9">
    <source>
        <dbReference type="Pfam" id="PF07715"/>
    </source>
</evidence>
<comment type="similarity">
    <text evidence="7">Belongs to the TonB-dependent receptor family.</text>
</comment>
<organism evidence="10 11">
    <name type="scientific">Flavivirga eckloniae</name>
    <dbReference type="NCBI Taxonomy" id="1803846"/>
    <lineage>
        <taxon>Bacteria</taxon>
        <taxon>Pseudomonadati</taxon>
        <taxon>Bacteroidota</taxon>
        <taxon>Flavobacteriia</taxon>
        <taxon>Flavobacteriales</taxon>
        <taxon>Flavobacteriaceae</taxon>
        <taxon>Flavivirga</taxon>
    </lineage>
</organism>
<evidence type="ECO:0000256" key="1">
    <source>
        <dbReference type="ARBA" id="ARBA00004571"/>
    </source>
</evidence>